<sequence length="405" mass="40854">MAVPGRRVVRWGMAVAGSHPTRPTGARRAVACLVAAGALALTACTGDDGASPGPSSPPVVASPATPAATGPSGPATVQVTDVREITGDLDVPWGIAFLPGGSALVTLRDAAALVLVAADGGTTDVTGPGADQLAREVVPDGEGGLLGVAVLGGGADAVDVALYATTADDNRVLRGTLEGTTLGELRPVLTGIHKARNHDGGRLAVGPDGYLYVSTGDAANPPDAQDPGSLNGKILRITADGEPAPGNPDPGSPVWSLGHRNVQGLGWSSDGRMFASEFGQNTWDELNVVVPGGNYGWPTVEGTGGAGEGFVDPVATWATSDASPSGLAVTDEGVYLAALRGERLWRVPLRPDGVGEPQALLTGEHGRLRAVTVAPDGSLWVMTNNTDGRGDPAPGDDRILRISLG</sequence>
<feature type="region of interest" description="Disordered" evidence="1">
    <location>
        <begin position="48"/>
        <end position="75"/>
    </location>
</feature>
<dbReference type="InterPro" id="IPR011042">
    <property type="entry name" value="6-blade_b-propeller_TolB-like"/>
</dbReference>
<dbReference type="Gene3D" id="2.120.10.30">
    <property type="entry name" value="TolB, C-terminal domain"/>
    <property type="match status" value="1"/>
</dbReference>
<evidence type="ECO:0000313" key="4">
    <source>
        <dbReference type="Proteomes" id="UP000632740"/>
    </source>
</evidence>
<comment type="caution">
    <text evidence="3">The sequence shown here is derived from an EMBL/GenBank/DDBJ whole genome shotgun (WGS) entry which is preliminary data.</text>
</comment>
<feature type="domain" description="Glucose/Sorbosone dehydrogenase" evidence="2">
    <location>
        <begin position="89"/>
        <end position="389"/>
    </location>
</feature>
<dbReference type="Pfam" id="PF07995">
    <property type="entry name" value="GSDH"/>
    <property type="match status" value="1"/>
</dbReference>
<name>A0A919NZZ7_9CELL</name>
<evidence type="ECO:0000256" key="1">
    <source>
        <dbReference type="SAM" id="MobiDB-lite"/>
    </source>
</evidence>
<protein>
    <submittedName>
        <fullName evidence="3">Oxidoreductase</fullName>
    </submittedName>
</protein>
<dbReference type="SUPFAM" id="SSF50952">
    <property type="entry name" value="Soluble quinoprotein glucose dehydrogenase"/>
    <property type="match status" value="1"/>
</dbReference>
<dbReference type="PANTHER" id="PTHR19328">
    <property type="entry name" value="HEDGEHOG-INTERACTING PROTEIN"/>
    <property type="match status" value="1"/>
</dbReference>
<keyword evidence="4" id="KW-1185">Reference proteome</keyword>
<dbReference type="EMBL" id="BONK01000001">
    <property type="protein sequence ID" value="GIG19710.1"/>
    <property type="molecule type" value="Genomic_DNA"/>
</dbReference>
<gene>
    <name evidence="3" type="ORF">Cch01nite_04340</name>
</gene>
<proteinExistence type="predicted"/>
<dbReference type="InterPro" id="IPR011041">
    <property type="entry name" value="Quinoprot_gluc/sorb_DH_b-prop"/>
</dbReference>
<dbReference type="PANTHER" id="PTHR19328:SF13">
    <property type="entry name" value="HIPL1 PROTEIN"/>
    <property type="match status" value="1"/>
</dbReference>
<dbReference type="Proteomes" id="UP000632740">
    <property type="component" value="Unassembled WGS sequence"/>
</dbReference>
<organism evidence="3 4">
    <name type="scientific">Cellulomonas chitinilytica</name>
    <dbReference type="NCBI Taxonomy" id="398759"/>
    <lineage>
        <taxon>Bacteria</taxon>
        <taxon>Bacillati</taxon>
        <taxon>Actinomycetota</taxon>
        <taxon>Actinomycetes</taxon>
        <taxon>Micrococcales</taxon>
        <taxon>Cellulomonadaceae</taxon>
        <taxon>Cellulomonas</taxon>
    </lineage>
</organism>
<dbReference type="InterPro" id="IPR012938">
    <property type="entry name" value="Glc/Sorbosone_DH"/>
</dbReference>
<evidence type="ECO:0000313" key="3">
    <source>
        <dbReference type="EMBL" id="GIG19710.1"/>
    </source>
</evidence>
<dbReference type="AlphaFoldDB" id="A0A919NZZ7"/>
<reference evidence="3" key="1">
    <citation type="submission" date="2021-01" db="EMBL/GenBank/DDBJ databases">
        <title>Whole genome shotgun sequence of Cellulomonas chitinilytica NBRC 110799.</title>
        <authorList>
            <person name="Komaki H."/>
            <person name="Tamura T."/>
        </authorList>
    </citation>
    <scope>NUCLEOTIDE SEQUENCE</scope>
    <source>
        <strain evidence="3">NBRC 110799</strain>
    </source>
</reference>
<evidence type="ECO:0000259" key="2">
    <source>
        <dbReference type="Pfam" id="PF07995"/>
    </source>
</evidence>
<accession>A0A919NZZ7</accession>